<evidence type="ECO:0000313" key="3">
    <source>
        <dbReference type="Proteomes" id="UP000199469"/>
    </source>
</evidence>
<evidence type="ECO:0000313" key="2">
    <source>
        <dbReference type="EMBL" id="SEW11016.1"/>
    </source>
</evidence>
<dbReference type="OrthoDB" id="1269231at2"/>
<gene>
    <name evidence="2" type="ORF">SAMN05421841_1081</name>
</gene>
<proteinExistence type="predicted"/>
<dbReference type="Proteomes" id="UP000199469">
    <property type="component" value="Unassembled WGS sequence"/>
</dbReference>
<evidence type="ECO:0008006" key="4">
    <source>
        <dbReference type="Google" id="ProtNLM"/>
    </source>
</evidence>
<dbReference type="PROSITE" id="PS51257">
    <property type="entry name" value="PROKAR_LIPOPROTEIN"/>
    <property type="match status" value="1"/>
</dbReference>
<dbReference type="AlphaFoldDB" id="A0A1I0PA67"/>
<name>A0A1I0PA67_9FLAO</name>
<protein>
    <recommendedName>
        <fullName evidence="4">NlpE N-terminal domain-containing protein</fullName>
    </recommendedName>
</protein>
<keyword evidence="3" id="KW-1185">Reference proteome</keyword>
<feature type="signal peptide" evidence="1">
    <location>
        <begin position="1"/>
        <end position="19"/>
    </location>
</feature>
<keyword evidence="1" id="KW-0732">Signal</keyword>
<sequence>MKHLLLLTILGLTALTVTACKQPGKVKAFTAENSVNTDNIVKSVYTDDEFGESDMEVTINHSKNTATIHLEGQTYQLKKSNDLPNYTAENDEYRYTDINGEITLLRKDFDMVVFHHEREPDGQKTSKMSLY</sequence>
<dbReference type="EMBL" id="FOIU01000001">
    <property type="protein sequence ID" value="SEW11016.1"/>
    <property type="molecule type" value="Genomic_DNA"/>
</dbReference>
<evidence type="ECO:0000256" key="1">
    <source>
        <dbReference type="SAM" id="SignalP"/>
    </source>
</evidence>
<reference evidence="3" key="1">
    <citation type="submission" date="2016-10" db="EMBL/GenBank/DDBJ databases">
        <authorList>
            <person name="Varghese N."/>
            <person name="Submissions S."/>
        </authorList>
    </citation>
    <scope>NUCLEOTIDE SEQUENCE [LARGE SCALE GENOMIC DNA]</scope>
    <source>
        <strain evidence="3">DSM 17724</strain>
    </source>
</reference>
<organism evidence="2 3">
    <name type="scientific">Chryseobacterium wanjuense</name>
    <dbReference type="NCBI Taxonomy" id="356305"/>
    <lineage>
        <taxon>Bacteria</taxon>
        <taxon>Pseudomonadati</taxon>
        <taxon>Bacteroidota</taxon>
        <taxon>Flavobacteriia</taxon>
        <taxon>Flavobacteriales</taxon>
        <taxon>Weeksellaceae</taxon>
        <taxon>Chryseobacterium group</taxon>
        <taxon>Chryseobacterium</taxon>
    </lineage>
</organism>
<dbReference type="RefSeq" id="WP_089790991.1">
    <property type="nucleotide sequence ID" value="NZ_FOIU01000001.1"/>
</dbReference>
<feature type="chain" id="PRO_5011698225" description="NlpE N-terminal domain-containing protein" evidence="1">
    <location>
        <begin position="20"/>
        <end position="131"/>
    </location>
</feature>
<dbReference type="STRING" id="356305.SAMN05421841_1081"/>
<accession>A0A1I0PA67</accession>